<organism evidence="1 2">
    <name type="scientific">Kibdelosporangium aridum</name>
    <dbReference type="NCBI Taxonomy" id="2030"/>
    <lineage>
        <taxon>Bacteria</taxon>
        <taxon>Bacillati</taxon>
        <taxon>Actinomycetota</taxon>
        <taxon>Actinomycetes</taxon>
        <taxon>Pseudonocardiales</taxon>
        <taxon>Pseudonocardiaceae</taxon>
        <taxon>Kibdelosporangium</taxon>
    </lineage>
</organism>
<dbReference type="Gene3D" id="3.30.530.20">
    <property type="match status" value="1"/>
</dbReference>
<dbReference type="InterPro" id="IPR019587">
    <property type="entry name" value="Polyketide_cyclase/dehydratase"/>
</dbReference>
<dbReference type="Pfam" id="PF10604">
    <property type="entry name" value="Polyketide_cyc2"/>
    <property type="match status" value="1"/>
</dbReference>
<gene>
    <name evidence="1" type="ORF">DMH04_21515</name>
</gene>
<dbReference type="AlphaFoldDB" id="A0A428Z8I4"/>
<reference evidence="1 2" key="1">
    <citation type="submission" date="2018-05" db="EMBL/GenBank/DDBJ databases">
        <title>Evolution of GPA BGCs.</title>
        <authorList>
            <person name="Waglechner N."/>
            <person name="Wright G.D."/>
        </authorList>
    </citation>
    <scope>NUCLEOTIDE SEQUENCE [LARGE SCALE GENOMIC DNA]</scope>
    <source>
        <strain evidence="1 2">A82846</strain>
    </source>
</reference>
<evidence type="ECO:0000313" key="2">
    <source>
        <dbReference type="Proteomes" id="UP000287547"/>
    </source>
</evidence>
<dbReference type="RefSeq" id="WP_037265672.1">
    <property type="nucleotide sequence ID" value="NZ_QHKI01000017.1"/>
</dbReference>
<protein>
    <submittedName>
        <fullName evidence="1">SRPBCC family protein</fullName>
    </submittedName>
</protein>
<accession>A0A428Z8I4</accession>
<dbReference type="OrthoDB" id="5185789at2"/>
<comment type="caution">
    <text evidence="1">The sequence shown here is derived from an EMBL/GenBank/DDBJ whole genome shotgun (WGS) entry which is preliminary data.</text>
</comment>
<dbReference type="Proteomes" id="UP000287547">
    <property type="component" value="Unassembled WGS sequence"/>
</dbReference>
<dbReference type="SUPFAM" id="SSF55961">
    <property type="entry name" value="Bet v1-like"/>
    <property type="match status" value="1"/>
</dbReference>
<dbReference type="EMBL" id="QHKI01000017">
    <property type="protein sequence ID" value="RSM84282.1"/>
    <property type="molecule type" value="Genomic_DNA"/>
</dbReference>
<dbReference type="InterPro" id="IPR023393">
    <property type="entry name" value="START-like_dom_sf"/>
</dbReference>
<name>A0A428Z8I4_KIBAR</name>
<proteinExistence type="predicted"/>
<sequence length="153" mass="17520">MAKQEFEVTAHSTAAPSRVYALLRDGSTWPAWSKLERFELEKPSSPEPESVGAIRNFYTGRYKMREQVAELVQDKRFSYILLSGLALKDYRADIDLTPNGEGTDIRWHTSFRPKVPGMGWIYRRTLHKLTHEFAHMLADYASKHGFGLQSPCA</sequence>
<evidence type="ECO:0000313" key="1">
    <source>
        <dbReference type="EMBL" id="RSM84282.1"/>
    </source>
</evidence>